<dbReference type="FunCoup" id="A0A6P7FA41">
    <property type="interactions" value="13"/>
</dbReference>
<dbReference type="InterPro" id="IPR026091">
    <property type="entry name" value="HPS4"/>
</dbReference>
<dbReference type="GO" id="GO:0031410">
    <property type="term" value="C:cytoplasmic vesicle"/>
    <property type="evidence" value="ECO:0007669"/>
    <property type="project" value="TreeGrafter"/>
</dbReference>
<dbReference type="OrthoDB" id="16754at2759"/>
<keyword evidence="3" id="KW-1185">Reference proteome</keyword>
<name>A0A6P7FA41_DIAVI</name>
<gene>
    <name evidence="4" type="primary">LOC114326339</name>
</gene>
<dbReference type="Proteomes" id="UP001652700">
    <property type="component" value="Unplaced"/>
</dbReference>
<organism evidence="4">
    <name type="scientific">Diabrotica virgifera virgifera</name>
    <name type="common">western corn rootworm</name>
    <dbReference type="NCBI Taxonomy" id="50390"/>
    <lineage>
        <taxon>Eukaryota</taxon>
        <taxon>Metazoa</taxon>
        <taxon>Ecdysozoa</taxon>
        <taxon>Arthropoda</taxon>
        <taxon>Hexapoda</taxon>
        <taxon>Insecta</taxon>
        <taxon>Pterygota</taxon>
        <taxon>Neoptera</taxon>
        <taxon>Endopterygota</taxon>
        <taxon>Coleoptera</taxon>
        <taxon>Polyphaga</taxon>
        <taxon>Cucujiformia</taxon>
        <taxon>Chrysomeloidea</taxon>
        <taxon>Chrysomelidae</taxon>
        <taxon>Galerucinae</taxon>
        <taxon>Diabroticina</taxon>
        <taxon>Diabroticites</taxon>
        <taxon>Diabrotica</taxon>
    </lineage>
</organism>
<accession>A0A6P7FA41</accession>
<evidence type="ECO:0000313" key="4">
    <source>
        <dbReference type="RefSeq" id="XP_028130473.1"/>
    </source>
</evidence>
<dbReference type="KEGG" id="dvv:114326339"/>
<dbReference type="PANTHER" id="PTHR14407:SF9">
    <property type="entry name" value="BLOC-3 COMPLEX MEMBER HPS4"/>
    <property type="match status" value="1"/>
</dbReference>
<dbReference type="GO" id="GO:0005765">
    <property type="term" value="C:lysosomal membrane"/>
    <property type="evidence" value="ECO:0007669"/>
    <property type="project" value="TreeGrafter"/>
</dbReference>
<dbReference type="AlphaFoldDB" id="A0A6P7FA41"/>
<protein>
    <submittedName>
        <fullName evidence="4">Uncharacterized protein LOC114326339</fullName>
    </submittedName>
</protein>
<dbReference type="GO" id="GO:0006605">
    <property type="term" value="P:protein targeting"/>
    <property type="evidence" value="ECO:0007669"/>
    <property type="project" value="TreeGrafter"/>
</dbReference>
<dbReference type="GO" id="GO:0031267">
    <property type="term" value="F:small GTPase binding"/>
    <property type="evidence" value="ECO:0007669"/>
    <property type="project" value="TreeGrafter"/>
</dbReference>
<dbReference type="Pfam" id="PF19031">
    <property type="entry name" value="Intu_longin_1"/>
    <property type="match status" value="1"/>
</dbReference>
<sequence>MAKEIHILFIYDTSKSQEEDESGPILYFHPMWVPQEQKAALCGQVVGTIQCMKNIFSKPDVITLVNGKFVIIEHKQFLFVMGTDKNTPSTFLQSRAKSLYAVIEFFHKDIYSLQLNYNSKNDVEKLHDIIDSYLKMLLVSGKLFTPKPAFVLPKSSNDIFTQAVHILECCRSGNYVLGGVVSYRNRLVVTQLCSALTQLVLLTEACSVVCSNKLIKPSFSLPQEVQLYEVYISGNEYSKLLKLSHENIFQHLRGGITNKKPRKLSQKETSILSTIKREQSLLFTSVPEERPVPTFESNFTPTTKKNRPRFLNLENTTTRGSTNKLLRQTSDYNISSQIVVCSTPLQEQKKFVHFNPLSLCHNESKPDIVECTNKAVINNTEGKTAKLNKKIHNYISKRSQTIADPTFPVLKRDGKHMSLSFYEENEKKDILQQKSINKSCQSIHKEDSLNFSREKSNLLLYEKSGEYSFPDSTFVPNRLKSLSFLNYSAKGSKIDNRKSVIAKPSFDFHRKKITMQLEKSCNGGNQMEKCVLFQWHENNITITILLKFDIIEDSSAIDSLCTICKNQLSKLENKMRDCFELKQSQGGEHYQFITLDSTGPRTFWNGTTEDWRELYYFNDELSNNSITEVLIRSLDTSYYGYHCGPTKIFYGETTNCNGGLPLPADPMGVLQVKAKRRLERDYALILF</sequence>
<reference evidence="4" key="1">
    <citation type="submission" date="2025-04" db="UniProtKB">
        <authorList>
            <consortium name="RefSeq"/>
        </authorList>
    </citation>
    <scope>IDENTIFICATION</scope>
    <source>
        <tissue evidence="4">Whole insect</tissue>
    </source>
</reference>
<dbReference type="GO" id="GO:0031085">
    <property type="term" value="C:BLOC-3 complex"/>
    <property type="evidence" value="ECO:0007669"/>
    <property type="project" value="TreeGrafter"/>
</dbReference>
<dbReference type="GO" id="GO:0005085">
    <property type="term" value="F:guanyl-nucleotide exchange factor activity"/>
    <property type="evidence" value="ECO:0007669"/>
    <property type="project" value="TreeGrafter"/>
</dbReference>
<dbReference type="EnsemblMetazoa" id="XM_028274672.2">
    <property type="protein sequence ID" value="XP_028130473.1"/>
    <property type="gene ID" value="LOC114326339"/>
</dbReference>
<dbReference type="InterPro" id="IPR043987">
    <property type="entry name" value="CCZ1/INTU/HSP4_longin_1"/>
</dbReference>
<dbReference type="InParanoid" id="A0A6P7FA41"/>
<dbReference type="RefSeq" id="XP_028130473.1">
    <property type="nucleotide sequence ID" value="XM_028274672.1"/>
</dbReference>
<evidence type="ECO:0000313" key="2">
    <source>
        <dbReference type="EnsemblMetazoa" id="XP_028130473.1"/>
    </source>
</evidence>
<dbReference type="GeneID" id="114326339"/>
<reference evidence="2" key="2">
    <citation type="submission" date="2025-05" db="UniProtKB">
        <authorList>
            <consortium name="EnsemblMetazoa"/>
        </authorList>
    </citation>
    <scope>IDENTIFICATION</scope>
</reference>
<dbReference type="CTD" id="89781"/>
<evidence type="ECO:0000259" key="1">
    <source>
        <dbReference type="Pfam" id="PF19031"/>
    </source>
</evidence>
<evidence type="ECO:0000313" key="3">
    <source>
        <dbReference type="Proteomes" id="UP001652700"/>
    </source>
</evidence>
<dbReference type="GO" id="GO:0016192">
    <property type="term" value="P:vesicle-mediated transport"/>
    <property type="evidence" value="ECO:0007669"/>
    <property type="project" value="InterPro"/>
</dbReference>
<dbReference type="PANTHER" id="PTHR14407">
    <property type="entry name" value="HERMANSKY-PUDLAK SYNDROME 4 PROTEIN LIGHT-EAR PROTEIN-RELATED"/>
    <property type="match status" value="1"/>
</dbReference>
<feature type="domain" description="CCZ1/INTU/HSP4 first Longin" evidence="1">
    <location>
        <begin position="6"/>
        <end position="107"/>
    </location>
</feature>
<proteinExistence type="predicted"/>